<dbReference type="EMBL" id="CP095074">
    <property type="protein sequence ID" value="UOQ92980.1"/>
    <property type="molecule type" value="Genomic_DNA"/>
</dbReference>
<protein>
    <submittedName>
        <fullName evidence="2">Uncharacterized protein</fullName>
    </submittedName>
</protein>
<keyword evidence="1" id="KW-0812">Transmembrane</keyword>
<evidence type="ECO:0000313" key="2">
    <source>
        <dbReference type="EMBL" id="UOQ92980.1"/>
    </source>
</evidence>
<dbReference type="RefSeq" id="WP_244752584.1">
    <property type="nucleotide sequence ID" value="NZ_CP095074.1"/>
</dbReference>
<sequence>MSRDNDDRTEPFNNAMEHKQKVEGYPSGAGGRMPVLIRLIGYFMFGGLCLMMIIAVFAAVFFE</sequence>
<gene>
    <name evidence="2" type="ORF">MUO14_21680</name>
</gene>
<feature type="transmembrane region" description="Helical" evidence="1">
    <location>
        <begin position="39"/>
        <end position="62"/>
    </location>
</feature>
<evidence type="ECO:0000313" key="3">
    <source>
        <dbReference type="Proteomes" id="UP000831880"/>
    </source>
</evidence>
<proteinExistence type="predicted"/>
<keyword evidence="3" id="KW-1185">Reference proteome</keyword>
<keyword evidence="1" id="KW-1133">Transmembrane helix</keyword>
<keyword evidence="1" id="KW-0472">Membrane</keyword>
<dbReference type="Proteomes" id="UP000831880">
    <property type="component" value="Chromosome"/>
</dbReference>
<evidence type="ECO:0000256" key="1">
    <source>
        <dbReference type="SAM" id="Phobius"/>
    </source>
</evidence>
<accession>A0ABY4GXR4</accession>
<organism evidence="2 3">
    <name type="scientific">Halobacillus shinanisalinarum</name>
    <dbReference type="NCBI Taxonomy" id="2932258"/>
    <lineage>
        <taxon>Bacteria</taxon>
        <taxon>Bacillati</taxon>
        <taxon>Bacillota</taxon>
        <taxon>Bacilli</taxon>
        <taxon>Bacillales</taxon>
        <taxon>Bacillaceae</taxon>
        <taxon>Halobacillus</taxon>
    </lineage>
</organism>
<reference evidence="2 3" key="1">
    <citation type="submission" date="2022-04" db="EMBL/GenBank/DDBJ databases">
        <title>Halobacillus sp. isolated from saltern.</title>
        <authorList>
            <person name="Won M."/>
            <person name="Lee C.-M."/>
            <person name="Woen H.-Y."/>
            <person name="Kwon S.-W."/>
        </authorList>
    </citation>
    <scope>NUCLEOTIDE SEQUENCE [LARGE SCALE GENOMIC DNA]</scope>
    <source>
        <strain evidence="2 3">SSTM10-2</strain>
    </source>
</reference>
<name>A0ABY4GXR4_9BACI</name>